<dbReference type="EMBL" id="JBHUHR010000021">
    <property type="protein sequence ID" value="MFD2034596.1"/>
    <property type="molecule type" value="Genomic_DNA"/>
</dbReference>
<keyword evidence="2 5" id="KW-0812">Transmembrane</keyword>
<feature type="transmembrane region" description="Helical" evidence="5">
    <location>
        <begin position="77"/>
        <end position="96"/>
    </location>
</feature>
<evidence type="ECO:0000259" key="6">
    <source>
        <dbReference type="Pfam" id="PF06803"/>
    </source>
</evidence>
<evidence type="ECO:0000256" key="4">
    <source>
        <dbReference type="ARBA" id="ARBA00023136"/>
    </source>
</evidence>
<proteinExistence type="predicted"/>
<dbReference type="RefSeq" id="WP_376884901.1">
    <property type="nucleotide sequence ID" value="NZ_JBHUHR010000021.1"/>
</dbReference>
<evidence type="ECO:0000256" key="3">
    <source>
        <dbReference type="ARBA" id="ARBA00022989"/>
    </source>
</evidence>
<evidence type="ECO:0000313" key="8">
    <source>
        <dbReference type="Proteomes" id="UP001597361"/>
    </source>
</evidence>
<accession>A0ABW4VKH9</accession>
<dbReference type="Proteomes" id="UP001597361">
    <property type="component" value="Unassembled WGS sequence"/>
</dbReference>
<comment type="caution">
    <text evidence="7">The sequence shown here is derived from an EMBL/GenBank/DDBJ whole genome shotgun (WGS) entry which is preliminary data.</text>
</comment>
<dbReference type="InterPro" id="IPR010652">
    <property type="entry name" value="DUF1232"/>
</dbReference>
<evidence type="ECO:0000256" key="1">
    <source>
        <dbReference type="ARBA" id="ARBA00004127"/>
    </source>
</evidence>
<reference evidence="8" key="1">
    <citation type="journal article" date="2019" name="Int. J. Syst. Evol. Microbiol.">
        <title>The Global Catalogue of Microorganisms (GCM) 10K type strain sequencing project: providing services to taxonomists for standard genome sequencing and annotation.</title>
        <authorList>
            <consortium name="The Broad Institute Genomics Platform"/>
            <consortium name="The Broad Institute Genome Sequencing Center for Infectious Disease"/>
            <person name="Wu L."/>
            <person name="Ma J."/>
        </authorList>
    </citation>
    <scope>NUCLEOTIDE SEQUENCE [LARGE SCALE GENOMIC DNA]</scope>
    <source>
        <strain evidence="8">CGMCC 1.15180</strain>
    </source>
</reference>
<organism evidence="7 8">
    <name type="scientific">Belliella marina</name>
    <dbReference type="NCBI Taxonomy" id="1644146"/>
    <lineage>
        <taxon>Bacteria</taxon>
        <taxon>Pseudomonadati</taxon>
        <taxon>Bacteroidota</taxon>
        <taxon>Cytophagia</taxon>
        <taxon>Cytophagales</taxon>
        <taxon>Cyclobacteriaceae</taxon>
        <taxon>Belliella</taxon>
    </lineage>
</organism>
<keyword evidence="4 5" id="KW-0472">Membrane</keyword>
<sequence length="139" mass="15763">MASLKDKSVGFYERAKLLYLKKAQQVAGEEGKLKVLLYKSAEKIRNFSQNPNVQKAIEPILIFKRMIYAHKNGTHKLSAKTLGLLVLGLLYFVLPIDIIPDFLPIIGFADDVSVVIAIFNVLKNEIEDFLAWEKTLIKE</sequence>
<protein>
    <submittedName>
        <fullName evidence="7">YkvA family protein</fullName>
    </submittedName>
</protein>
<feature type="domain" description="DUF1232" evidence="6">
    <location>
        <begin position="82"/>
        <end position="116"/>
    </location>
</feature>
<name>A0ABW4VKH9_9BACT</name>
<gene>
    <name evidence="7" type="ORF">ACFSKL_07340</name>
</gene>
<dbReference type="Pfam" id="PF06803">
    <property type="entry name" value="DUF1232"/>
    <property type="match status" value="1"/>
</dbReference>
<evidence type="ECO:0000256" key="2">
    <source>
        <dbReference type="ARBA" id="ARBA00022692"/>
    </source>
</evidence>
<evidence type="ECO:0000313" key="7">
    <source>
        <dbReference type="EMBL" id="MFD2034596.1"/>
    </source>
</evidence>
<evidence type="ECO:0000256" key="5">
    <source>
        <dbReference type="SAM" id="Phobius"/>
    </source>
</evidence>
<keyword evidence="8" id="KW-1185">Reference proteome</keyword>
<comment type="subcellular location">
    <subcellularLocation>
        <location evidence="1">Endomembrane system</location>
        <topology evidence="1">Multi-pass membrane protein</topology>
    </subcellularLocation>
</comment>
<keyword evidence="3 5" id="KW-1133">Transmembrane helix</keyword>